<dbReference type="Pfam" id="PF14415">
    <property type="entry name" value="DUF4424"/>
    <property type="match status" value="1"/>
</dbReference>
<dbReference type="EMBL" id="BMJJ01000001">
    <property type="protein sequence ID" value="GGD01868.1"/>
    <property type="molecule type" value="Genomic_DNA"/>
</dbReference>
<accession>A0A916V0U7</accession>
<reference evidence="3" key="2">
    <citation type="submission" date="2020-09" db="EMBL/GenBank/DDBJ databases">
        <authorList>
            <person name="Sun Q."/>
            <person name="Zhou Y."/>
        </authorList>
    </citation>
    <scope>NUCLEOTIDE SEQUENCE</scope>
    <source>
        <strain evidence="3">CGMCC 1.15493</strain>
    </source>
</reference>
<proteinExistence type="predicted"/>
<dbReference type="Gene3D" id="2.60.40.3680">
    <property type="match status" value="1"/>
</dbReference>
<organism evidence="3 4">
    <name type="scientific">Aureimonas glaciei</name>
    <dbReference type="NCBI Taxonomy" id="1776957"/>
    <lineage>
        <taxon>Bacteria</taxon>
        <taxon>Pseudomonadati</taxon>
        <taxon>Pseudomonadota</taxon>
        <taxon>Alphaproteobacteria</taxon>
        <taxon>Hyphomicrobiales</taxon>
        <taxon>Aurantimonadaceae</taxon>
        <taxon>Aureimonas</taxon>
    </lineage>
</organism>
<feature type="signal peptide" evidence="1">
    <location>
        <begin position="1"/>
        <end position="22"/>
    </location>
</feature>
<evidence type="ECO:0000313" key="4">
    <source>
        <dbReference type="Proteomes" id="UP000613160"/>
    </source>
</evidence>
<dbReference type="AlphaFoldDB" id="A0A916V0U7"/>
<dbReference type="RefSeq" id="WP_188848415.1">
    <property type="nucleotide sequence ID" value="NZ_BMJJ01000001.1"/>
</dbReference>
<name>A0A916V0U7_9HYPH</name>
<sequence length="342" mass="36607">MTRRSPLLLALALLTGVPAARANDSAAEKAAGGLEFVASESIRMVSEDLSISPSAVDIRYVFRNDGAEDEAVTVAFPLPAIEGYGMSQQPVLLPFPDRANFVGFTVAVDGETIEPALDERAFVGDTDVTDILKRHGLGPNPIGEGGKALSDLSPADYADLERQGIVTERDFGEALWRYAATFHFDMTFPAGREVTVEHAYRPVAGRYFLVKSVLDDPRETSTYCIDAGTKKALANVIRKASAASYDADPVGNAGLKDQPLDGLAYSAVVDYILTTANNWAGPIGHFRLIVDKGAPGNVVSLCRDGLKKTSPTTFTFEATDYVPERDLKILFASPDNTGLGAD</sequence>
<dbReference type="Proteomes" id="UP000613160">
    <property type="component" value="Unassembled WGS sequence"/>
</dbReference>
<feature type="chain" id="PRO_5037839078" description="DUF4424 domain-containing protein" evidence="1">
    <location>
        <begin position="23"/>
        <end position="342"/>
    </location>
</feature>
<comment type="caution">
    <text evidence="3">The sequence shown here is derived from an EMBL/GenBank/DDBJ whole genome shotgun (WGS) entry which is preliminary data.</text>
</comment>
<evidence type="ECO:0000313" key="3">
    <source>
        <dbReference type="EMBL" id="GGD01868.1"/>
    </source>
</evidence>
<keyword evidence="4" id="KW-1185">Reference proteome</keyword>
<dbReference type="InterPro" id="IPR025538">
    <property type="entry name" value="DUF4424"/>
</dbReference>
<evidence type="ECO:0000259" key="2">
    <source>
        <dbReference type="Pfam" id="PF14415"/>
    </source>
</evidence>
<feature type="domain" description="DUF4424" evidence="2">
    <location>
        <begin position="22"/>
        <end position="330"/>
    </location>
</feature>
<gene>
    <name evidence="3" type="ORF">GCM10011335_00550</name>
</gene>
<keyword evidence="1" id="KW-0732">Signal</keyword>
<protein>
    <recommendedName>
        <fullName evidence="2">DUF4424 domain-containing protein</fullName>
    </recommendedName>
</protein>
<evidence type="ECO:0000256" key="1">
    <source>
        <dbReference type="SAM" id="SignalP"/>
    </source>
</evidence>
<reference evidence="3" key="1">
    <citation type="journal article" date="2014" name="Int. J. Syst. Evol. Microbiol.">
        <title>Complete genome sequence of Corynebacterium casei LMG S-19264T (=DSM 44701T), isolated from a smear-ripened cheese.</title>
        <authorList>
            <consortium name="US DOE Joint Genome Institute (JGI-PGF)"/>
            <person name="Walter F."/>
            <person name="Albersmeier A."/>
            <person name="Kalinowski J."/>
            <person name="Ruckert C."/>
        </authorList>
    </citation>
    <scope>NUCLEOTIDE SEQUENCE</scope>
    <source>
        <strain evidence="3">CGMCC 1.15493</strain>
    </source>
</reference>